<dbReference type="EMBL" id="OX597825">
    <property type="protein sequence ID" value="CAI9730982.1"/>
    <property type="molecule type" value="Genomic_DNA"/>
</dbReference>
<reference evidence="1" key="1">
    <citation type="submission" date="2023-08" db="EMBL/GenBank/DDBJ databases">
        <authorList>
            <person name="Alioto T."/>
            <person name="Alioto T."/>
            <person name="Gomez Garrido J."/>
        </authorList>
    </citation>
    <scope>NUCLEOTIDE SEQUENCE</scope>
</reference>
<proteinExistence type="predicted"/>
<keyword evidence="2" id="KW-1185">Reference proteome</keyword>
<dbReference type="Proteomes" id="UP001162480">
    <property type="component" value="Chromosome 12"/>
</dbReference>
<protein>
    <submittedName>
        <fullName evidence="1">Uncharacterized protein</fullName>
    </submittedName>
</protein>
<accession>A0AA36BCR5</accession>
<sequence length="79" mass="8796">MRVSAIAVCSHTSFLNRYMNCIVTLISKKGCLCDPKASFDQFDSRTRDLPQVPRSLIEPVITGLGSKFITHKATTIPIR</sequence>
<organism evidence="1 2">
    <name type="scientific">Octopus vulgaris</name>
    <name type="common">Common octopus</name>
    <dbReference type="NCBI Taxonomy" id="6645"/>
    <lineage>
        <taxon>Eukaryota</taxon>
        <taxon>Metazoa</taxon>
        <taxon>Spiralia</taxon>
        <taxon>Lophotrochozoa</taxon>
        <taxon>Mollusca</taxon>
        <taxon>Cephalopoda</taxon>
        <taxon>Coleoidea</taxon>
        <taxon>Octopodiformes</taxon>
        <taxon>Octopoda</taxon>
        <taxon>Incirrata</taxon>
        <taxon>Octopodidae</taxon>
        <taxon>Octopus</taxon>
    </lineage>
</organism>
<evidence type="ECO:0000313" key="2">
    <source>
        <dbReference type="Proteomes" id="UP001162480"/>
    </source>
</evidence>
<name>A0AA36BCR5_OCTVU</name>
<gene>
    <name evidence="1" type="ORF">OCTVUL_1B000634</name>
</gene>
<evidence type="ECO:0000313" key="1">
    <source>
        <dbReference type="EMBL" id="CAI9730982.1"/>
    </source>
</evidence>
<dbReference type="AlphaFoldDB" id="A0AA36BCR5"/>